<evidence type="ECO:0000313" key="2">
    <source>
        <dbReference type="EMBL" id="CCQ52347.1"/>
    </source>
</evidence>
<dbReference type="PANTHER" id="PTHR34107">
    <property type="entry name" value="SLL0198 PROTEIN-RELATED"/>
    <property type="match status" value="1"/>
</dbReference>
<name>T2IHP1_CROWT</name>
<reference evidence="2 3" key="2">
    <citation type="submission" date="2013-09" db="EMBL/GenBank/DDBJ databases">
        <title>Whole genome comparison of six Crocosphaera watsonii strains with differing phenotypes.</title>
        <authorList>
            <person name="Bench S.R."/>
            <person name="Heller P."/>
            <person name="Frank I."/>
            <person name="Arciniega M."/>
            <person name="Shilova I.N."/>
            <person name="Zehr J.P."/>
        </authorList>
    </citation>
    <scope>NUCLEOTIDE SEQUENCE [LARGE SCALE GENOMIC DNA]</scope>
    <source>
        <strain evidence="2 3">WH 8502</strain>
    </source>
</reference>
<dbReference type="InterPro" id="IPR012296">
    <property type="entry name" value="Nuclease_put_TT1808"/>
</dbReference>
<comment type="caution">
    <text evidence="2">The sequence shown here is derived from an EMBL/GenBank/DDBJ whole genome shotgun (WGS) entry which is preliminary data.</text>
</comment>
<dbReference type="InterPro" id="IPR008538">
    <property type="entry name" value="Uma2"/>
</dbReference>
<dbReference type="PANTHER" id="PTHR34107:SF7">
    <property type="entry name" value="SLR2092 PROTEIN"/>
    <property type="match status" value="1"/>
</dbReference>
<sequence>MCPDFVVELRSKNDTLKDLRAKMEEYRENGAKLGWLIDPKNKRVEIYRPGQAVEVLENPSHLSGETVLPGFSLSLKRVWP</sequence>
<accession>T2IHP1</accession>
<dbReference type="InterPro" id="IPR011335">
    <property type="entry name" value="Restrct_endonuc-II-like"/>
</dbReference>
<dbReference type="Gene3D" id="3.90.1570.10">
    <property type="entry name" value="tt1808, chain A"/>
    <property type="match status" value="1"/>
</dbReference>
<proteinExistence type="predicted"/>
<dbReference type="AlphaFoldDB" id="T2IHP1"/>
<evidence type="ECO:0000313" key="3">
    <source>
        <dbReference type="Proteomes" id="UP000018348"/>
    </source>
</evidence>
<dbReference type="Proteomes" id="UP000018348">
    <property type="component" value="Unassembled WGS sequence"/>
</dbReference>
<dbReference type="CDD" id="cd06260">
    <property type="entry name" value="DUF820-like"/>
    <property type="match status" value="1"/>
</dbReference>
<dbReference type="SUPFAM" id="SSF52980">
    <property type="entry name" value="Restriction endonuclease-like"/>
    <property type="match status" value="1"/>
</dbReference>
<organism evidence="2 3">
    <name type="scientific">Crocosphaera watsonii WH 8502</name>
    <dbReference type="NCBI Taxonomy" id="423474"/>
    <lineage>
        <taxon>Bacteria</taxon>
        <taxon>Bacillati</taxon>
        <taxon>Cyanobacteriota</taxon>
        <taxon>Cyanophyceae</taxon>
        <taxon>Oscillatoriophycideae</taxon>
        <taxon>Chroococcales</taxon>
        <taxon>Aphanothecaceae</taxon>
        <taxon>Crocosphaera</taxon>
    </lineage>
</organism>
<dbReference type="Pfam" id="PF05685">
    <property type="entry name" value="Uma2"/>
    <property type="match status" value="1"/>
</dbReference>
<dbReference type="EMBL" id="CAQK01000639">
    <property type="protein sequence ID" value="CCQ52347.1"/>
    <property type="molecule type" value="Genomic_DNA"/>
</dbReference>
<reference evidence="2 3" key="1">
    <citation type="submission" date="2013-01" db="EMBL/GenBank/DDBJ databases">
        <authorList>
            <person name="Bench S."/>
        </authorList>
    </citation>
    <scope>NUCLEOTIDE SEQUENCE [LARGE SCALE GENOMIC DNA]</scope>
    <source>
        <strain evidence="2 3">WH 8502</strain>
    </source>
</reference>
<feature type="domain" description="Putative restriction endonuclease" evidence="1">
    <location>
        <begin position="2"/>
        <end position="75"/>
    </location>
</feature>
<evidence type="ECO:0000259" key="1">
    <source>
        <dbReference type="Pfam" id="PF05685"/>
    </source>
</evidence>
<gene>
    <name evidence="2" type="ORF">CWATWH8502_2696</name>
</gene>
<protein>
    <recommendedName>
        <fullName evidence="1">Putative restriction endonuclease domain-containing protein</fullName>
    </recommendedName>
</protein>